<dbReference type="PATRIC" id="fig|1202534.3.peg.3276"/>
<name>R9BU08_9CLOT</name>
<reference evidence="1 2" key="1">
    <citation type="submission" date="2013-03" db="EMBL/GenBank/DDBJ databases">
        <title>Whole genome shotgun sequencing of Clostridium sartagoforme AAU1.</title>
        <authorList>
            <person name="Joshi C.G."/>
            <person name="Duggirala S.M."/>
            <person name="Nathani N.M."/>
            <person name="Bhatt V.D."/>
            <person name="Patel A.K."/>
            <person name="Pandya P.R."/>
            <person name="KaPatel J.A."/>
        </authorList>
    </citation>
    <scope>NUCLEOTIDE SEQUENCE [LARGE SCALE GENOMIC DNA]</scope>
    <source>
        <strain evidence="1 2">AAU1</strain>
    </source>
</reference>
<dbReference type="OrthoDB" id="1934583at2"/>
<dbReference type="AlphaFoldDB" id="R9BU08"/>
<comment type="caution">
    <text evidence="1">The sequence shown here is derived from an EMBL/GenBank/DDBJ whole genome shotgun (WGS) entry which is preliminary data.</text>
</comment>
<accession>R9BU08</accession>
<keyword evidence="2" id="KW-1185">Reference proteome</keyword>
<evidence type="ECO:0000313" key="2">
    <source>
        <dbReference type="Proteomes" id="UP000013988"/>
    </source>
</evidence>
<evidence type="ECO:0000313" key="1">
    <source>
        <dbReference type="EMBL" id="EOR20558.1"/>
    </source>
</evidence>
<organism evidence="1 2">
    <name type="scientific">Clostridium sartagoforme AAU1</name>
    <dbReference type="NCBI Taxonomy" id="1202534"/>
    <lineage>
        <taxon>Bacteria</taxon>
        <taxon>Bacillati</taxon>
        <taxon>Bacillota</taxon>
        <taxon>Clostridia</taxon>
        <taxon>Eubacteriales</taxon>
        <taxon>Clostridiaceae</taxon>
        <taxon>Clostridium</taxon>
    </lineage>
</organism>
<dbReference type="RefSeq" id="WP_016208546.1">
    <property type="nucleotide sequence ID" value="NZ_ASRV01000195.1"/>
</dbReference>
<gene>
    <name evidence="1" type="ORF">A500_16510</name>
</gene>
<dbReference type="EMBL" id="ASRV01000195">
    <property type="protein sequence ID" value="EOR20558.1"/>
    <property type="molecule type" value="Genomic_DNA"/>
</dbReference>
<proteinExistence type="predicted"/>
<protein>
    <submittedName>
        <fullName evidence="1">Uncharacterized protein</fullName>
    </submittedName>
</protein>
<sequence>MNIEEDLKICKDIMEQYKKLTTENVEEAFKLSQISISMYDRLNELRLQVNMLEIKERHTKSDIKEYLRSKMKLMEYIHVESRAIFNAANNDYRKIKRD</sequence>
<dbReference type="Proteomes" id="UP000013988">
    <property type="component" value="Unassembled WGS sequence"/>
</dbReference>